<dbReference type="EMBL" id="MHOH01000009">
    <property type="protein sequence ID" value="OGZ60964.1"/>
    <property type="molecule type" value="Genomic_DNA"/>
</dbReference>
<evidence type="ECO:0000256" key="1">
    <source>
        <dbReference type="ARBA" id="ARBA00009922"/>
    </source>
</evidence>
<dbReference type="PANTHER" id="PTHR11070">
    <property type="entry name" value="UVRD / RECB / PCRA DNA HELICASE FAMILY MEMBER"/>
    <property type="match status" value="1"/>
</dbReference>
<dbReference type="AlphaFoldDB" id="A0A1G2HER5"/>
<dbReference type="Proteomes" id="UP000178835">
    <property type="component" value="Unassembled WGS sequence"/>
</dbReference>
<dbReference type="InterPro" id="IPR014017">
    <property type="entry name" value="DNA_helicase_UvrD-like_C"/>
</dbReference>
<dbReference type="CDD" id="cd18807">
    <property type="entry name" value="SF1_C_UvrD"/>
    <property type="match status" value="1"/>
</dbReference>
<evidence type="ECO:0000256" key="9">
    <source>
        <dbReference type="ARBA" id="ARBA00034808"/>
    </source>
</evidence>
<keyword evidence="4 11" id="KW-0347">Helicase</keyword>
<evidence type="ECO:0000259" key="14">
    <source>
        <dbReference type="PROSITE" id="PS51217"/>
    </source>
</evidence>
<accession>A0A1G2HER5</accession>
<dbReference type="InterPro" id="IPR000212">
    <property type="entry name" value="DNA_helicase_UvrD/REP"/>
</dbReference>
<protein>
    <recommendedName>
        <fullName evidence="9">DNA 3'-5' helicase</fullName>
        <ecNumber evidence="9">5.6.2.4</ecNumber>
    </recommendedName>
</protein>
<evidence type="ECO:0000256" key="5">
    <source>
        <dbReference type="ARBA" id="ARBA00022840"/>
    </source>
</evidence>
<comment type="catalytic activity">
    <reaction evidence="8">
        <text>Couples ATP hydrolysis with the unwinding of duplex DNA by translocating in the 3'-5' direction.</text>
        <dbReference type="EC" id="5.6.2.4"/>
    </reaction>
</comment>
<comment type="catalytic activity">
    <reaction evidence="10">
        <text>ATP + H2O = ADP + phosphate + H(+)</text>
        <dbReference type="Rhea" id="RHEA:13065"/>
        <dbReference type="ChEBI" id="CHEBI:15377"/>
        <dbReference type="ChEBI" id="CHEBI:15378"/>
        <dbReference type="ChEBI" id="CHEBI:30616"/>
        <dbReference type="ChEBI" id="CHEBI:43474"/>
        <dbReference type="ChEBI" id="CHEBI:456216"/>
        <dbReference type="EC" id="5.6.2.4"/>
    </reaction>
</comment>
<dbReference type="CDD" id="cd17932">
    <property type="entry name" value="DEXQc_UvrD"/>
    <property type="match status" value="1"/>
</dbReference>
<feature type="region of interest" description="Disordered" evidence="12">
    <location>
        <begin position="623"/>
        <end position="648"/>
    </location>
</feature>
<dbReference type="PROSITE" id="PS51198">
    <property type="entry name" value="UVRD_HELICASE_ATP_BIND"/>
    <property type="match status" value="1"/>
</dbReference>
<comment type="caution">
    <text evidence="15">The sequence shown here is derived from an EMBL/GenBank/DDBJ whole genome shotgun (WGS) entry which is preliminary data.</text>
</comment>
<keyword evidence="5 11" id="KW-0067">ATP-binding</keyword>
<proteinExistence type="inferred from homology"/>
<evidence type="ECO:0000313" key="16">
    <source>
        <dbReference type="Proteomes" id="UP000178835"/>
    </source>
</evidence>
<dbReference type="InterPro" id="IPR013986">
    <property type="entry name" value="DExx_box_DNA_helicase_dom_sf"/>
</dbReference>
<gene>
    <name evidence="15" type="ORF">A2919_00470</name>
</gene>
<sequence>MDLLLSLNEKQKDAVTTKEGPLLILAGPGSGKTKTLTHRIAYLISAGVSPGNILAVTFTNKAANEMREKIIRLISQDYGEFKTPINSYPDTGTFHSVCARIIRNEAPALGISRDFIIYDDADQLSVIKKAMSELEIDIKQLSPQKVRSAISGAKDKLVTPDLYKAQESSYPAAEIAKVYELYEEKLSLNGGLDFGDLILKTVLLFENNPSILKKYQKKYRYILVDEYQDTNTAQYSLINLLARESENLCVVGDDAQAIYSWRNADFTNILNFKKDWPNAKVVTLEQNYRSTKNIVKAASELIKNNSRGYPKDLWTSKEEGEPVYIKEVYDSYSEAEFILRKINKLASQKKYKLGDFVVLYRTNAQSRAIEEMFLRSGTPYKIVGGVKFYQRREIKDMIAWLRLAVNENDEASRERLKNIPLALLKARLFTTAPTKSAAIEILRGELALKLRENLKLREFMEYAAHKTNFEQILKDGTEQGDERWENILELFSVAEDYSSLDLKTGLLKFLEDISLMQEADQISNRSDLVHLMTLHMAKGLEFPVVFIAGCEEGILPHINSMFSQDDLEEERRLFYVGLTRAKDAVYCLTARQRMIWGAMANNPPSSFLYEIPADYKEVQLLEPDDEESDEEEGEETDYLLDDDDVIQL</sequence>
<dbReference type="Pfam" id="PF13361">
    <property type="entry name" value="UvrD_C"/>
    <property type="match status" value="1"/>
</dbReference>
<evidence type="ECO:0000259" key="13">
    <source>
        <dbReference type="PROSITE" id="PS51198"/>
    </source>
</evidence>
<reference evidence="15 16" key="1">
    <citation type="journal article" date="2016" name="Nat. Commun.">
        <title>Thousands of microbial genomes shed light on interconnected biogeochemical processes in an aquifer system.</title>
        <authorList>
            <person name="Anantharaman K."/>
            <person name="Brown C.T."/>
            <person name="Hug L.A."/>
            <person name="Sharon I."/>
            <person name="Castelle C.J."/>
            <person name="Probst A.J."/>
            <person name="Thomas B.C."/>
            <person name="Singh A."/>
            <person name="Wilkins M.J."/>
            <person name="Karaoz U."/>
            <person name="Brodie E.L."/>
            <person name="Williams K.H."/>
            <person name="Hubbard S.S."/>
            <person name="Banfield J.F."/>
        </authorList>
    </citation>
    <scope>NUCLEOTIDE SEQUENCE [LARGE SCALE GENOMIC DNA]</scope>
</reference>
<organism evidence="15 16">
    <name type="scientific">Candidatus Spechtbacteria bacterium RIFCSPLOWO2_01_FULL_43_12</name>
    <dbReference type="NCBI Taxonomy" id="1802162"/>
    <lineage>
        <taxon>Bacteria</taxon>
        <taxon>Candidatus Spechtiibacteriota</taxon>
    </lineage>
</organism>
<keyword evidence="6" id="KW-0238">DNA-binding</keyword>
<evidence type="ECO:0000256" key="7">
    <source>
        <dbReference type="ARBA" id="ARBA00023235"/>
    </source>
</evidence>
<evidence type="ECO:0000313" key="15">
    <source>
        <dbReference type="EMBL" id="OGZ60964.1"/>
    </source>
</evidence>
<evidence type="ECO:0000256" key="11">
    <source>
        <dbReference type="PROSITE-ProRule" id="PRU00560"/>
    </source>
</evidence>
<dbReference type="FunFam" id="1.10.10.160:FF:000001">
    <property type="entry name" value="ATP-dependent DNA helicase"/>
    <property type="match status" value="1"/>
</dbReference>
<dbReference type="GO" id="GO:0000725">
    <property type="term" value="P:recombinational repair"/>
    <property type="evidence" value="ECO:0007669"/>
    <property type="project" value="TreeGrafter"/>
</dbReference>
<dbReference type="Pfam" id="PF00580">
    <property type="entry name" value="UvrD-helicase"/>
    <property type="match status" value="1"/>
</dbReference>
<dbReference type="SUPFAM" id="SSF52540">
    <property type="entry name" value="P-loop containing nucleoside triphosphate hydrolases"/>
    <property type="match status" value="1"/>
</dbReference>
<dbReference type="Gene3D" id="3.40.50.300">
    <property type="entry name" value="P-loop containing nucleotide triphosphate hydrolases"/>
    <property type="match status" value="2"/>
</dbReference>
<dbReference type="PANTHER" id="PTHR11070:SF2">
    <property type="entry name" value="ATP-DEPENDENT DNA HELICASE SRS2"/>
    <property type="match status" value="1"/>
</dbReference>
<evidence type="ECO:0000256" key="8">
    <source>
        <dbReference type="ARBA" id="ARBA00034617"/>
    </source>
</evidence>
<feature type="domain" description="UvrD-like helicase C-terminal" evidence="14">
    <location>
        <begin position="292"/>
        <end position="539"/>
    </location>
</feature>
<evidence type="ECO:0000256" key="2">
    <source>
        <dbReference type="ARBA" id="ARBA00022741"/>
    </source>
</evidence>
<comment type="similarity">
    <text evidence="1">Belongs to the helicase family. UvrD subfamily.</text>
</comment>
<evidence type="ECO:0000256" key="10">
    <source>
        <dbReference type="ARBA" id="ARBA00048988"/>
    </source>
</evidence>
<evidence type="ECO:0000256" key="3">
    <source>
        <dbReference type="ARBA" id="ARBA00022801"/>
    </source>
</evidence>
<name>A0A1G2HER5_9BACT</name>
<dbReference type="GO" id="GO:0009314">
    <property type="term" value="P:response to radiation"/>
    <property type="evidence" value="ECO:0007669"/>
    <property type="project" value="UniProtKB-ARBA"/>
</dbReference>
<dbReference type="GO" id="GO:0043138">
    <property type="term" value="F:3'-5' DNA helicase activity"/>
    <property type="evidence" value="ECO:0007669"/>
    <property type="project" value="UniProtKB-EC"/>
</dbReference>
<keyword evidence="7" id="KW-0413">Isomerase</keyword>
<evidence type="ECO:0000256" key="12">
    <source>
        <dbReference type="SAM" id="MobiDB-lite"/>
    </source>
</evidence>
<dbReference type="GO" id="GO:0005524">
    <property type="term" value="F:ATP binding"/>
    <property type="evidence" value="ECO:0007669"/>
    <property type="project" value="UniProtKB-UniRule"/>
</dbReference>
<evidence type="ECO:0000256" key="4">
    <source>
        <dbReference type="ARBA" id="ARBA00022806"/>
    </source>
</evidence>
<dbReference type="InterPro" id="IPR027417">
    <property type="entry name" value="P-loop_NTPase"/>
</dbReference>
<keyword evidence="2 11" id="KW-0547">Nucleotide-binding</keyword>
<dbReference type="GO" id="GO:0016887">
    <property type="term" value="F:ATP hydrolysis activity"/>
    <property type="evidence" value="ECO:0007669"/>
    <property type="project" value="RHEA"/>
</dbReference>
<dbReference type="EC" id="5.6.2.4" evidence="9"/>
<feature type="domain" description="UvrD-like helicase ATP-binding" evidence="13">
    <location>
        <begin position="5"/>
        <end position="291"/>
    </location>
</feature>
<dbReference type="GO" id="GO:0033202">
    <property type="term" value="C:DNA helicase complex"/>
    <property type="evidence" value="ECO:0007669"/>
    <property type="project" value="TreeGrafter"/>
</dbReference>
<dbReference type="InterPro" id="IPR014016">
    <property type="entry name" value="UvrD-like_ATP-bd"/>
</dbReference>
<dbReference type="GO" id="GO:0005829">
    <property type="term" value="C:cytosol"/>
    <property type="evidence" value="ECO:0007669"/>
    <property type="project" value="TreeGrafter"/>
</dbReference>
<feature type="binding site" evidence="11">
    <location>
        <begin position="26"/>
        <end position="33"/>
    </location>
    <ligand>
        <name>ATP</name>
        <dbReference type="ChEBI" id="CHEBI:30616"/>
    </ligand>
</feature>
<evidence type="ECO:0000256" key="6">
    <source>
        <dbReference type="ARBA" id="ARBA00023125"/>
    </source>
</evidence>
<dbReference type="Gene3D" id="1.10.486.10">
    <property type="entry name" value="PCRA, domain 4"/>
    <property type="match status" value="1"/>
</dbReference>
<dbReference type="Gene3D" id="1.10.10.160">
    <property type="match status" value="1"/>
</dbReference>
<dbReference type="GO" id="GO:0003677">
    <property type="term" value="F:DNA binding"/>
    <property type="evidence" value="ECO:0007669"/>
    <property type="project" value="UniProtKB-KW"/>
</dbReference>
<dbReference type="PROSITE" id="PS51217">
    <property type="entry name" value="UVRD_HELICASE_CTER"/>
    <property type="match status" value="1"/>
</dbReference>
<keyword evidence="3 11" id="KW-0378">Hydrolase</keyword>